<dbReference type="Proteomes" id="UP001428341">
    <property type="component" value="Unassembled WGS sequence"/>
</dbReference>
<reference evidence="1 2" key="1">
    <citation type="submission" date="2024-05" db="EMBL/GenBank/DDBJ databases">
        <title>Haplotype-resolved chromosome-level genome assembly of Huyou (Citrus changshanensis).</title>
        <authorList>
            <person name="Miao C."/>
            <person name="Chen W."/>
            <person name="Wu Y."/>
            <person name="Wang L."/>
            <person name="Zhao S."/>
            <person name="Grierson D."/>
            <person name="Xu C."/>
            <person name="Chen K."/>
        </authorList>
    </citation>
    <scope>NUCLEOTIDE SEQUENCE [LARGE SCALE GENOMIC DNA]</scope>
    <source>
        <strain evidence="1">01-14</strain>
        <tissue evidence="1">Leaf</tissue>
    </source>
</reference>
<evidence type="ECO:0000313" key="1">
    <source>
        <dbReference type="EMBL" id="KAK9229596.1"/>
    </source>
</evidence>
<sequence length="221" mass="24358">MSSTNIEIGTCPSNLLPLKSRSDNTEEDTFEISGTIEVGIGLVKLQLLRSTLVKFSRVPKHSGSVPKKLVFARFRYDKSRVSSSDLGRNLNSLTVVSELLVEILVSGTLKGKSSPASSSGSGKASINDEDWEELDDRAASAIRLCLAKNVLANGDFTRCEWLKEPNFLITFVFSMEIVYLEEVTSSLLSEERRLSGESTKTTDVSALEIMGNWKKDKSKKK</sequence>
<keyword evidence="2" id="KW-1185">Reference proteome</keyword>
<dbReference type="AlphaFoldDB" id="A0AAP0N349"/>
<dbReference type="EMBL" id="JBCGBO010000001">
    <property type="protein sequence ID" value="KAK9229596.1"/>
    <property type="molecule type" value="Genomic_DNA"/>
</dbReference>
<organism evidence="1 2">
    <name type="scientific">Citrus x changshan-huyou</name>
    <dbReference type="NCBI Taxonomy" id="2935761"/>
    <lineage>
        <taxon>Eukaryota</taxon>
        <taxon>Viridiplantae</taxon>
        <taxon>Streptophyta</taxon>
        <taxon>Embryophyta</taxon>
        <taxon>Tracheophyta</taxon>
        <taxon>Spermatophyta</taxon>
        <taxon>Magnoliopsida</taxon>
        <taxon>eudicotyledons</taxon>
        <taxon>Gunneridae</taxon>
        <taxon>Pentapetalae</taxon>
        <taxon>rosids</taxon>
        <taxon>malvids</taxon>
        <taxon>Sapindales</taxon>
        <taxon>Rutaceae</taxon>
        <taxon>Aurantioideae</taxon>
        <taxon>Citrus</taxon>
    </lineage>
</organism>
<name>A0AAP0N349_9ROSI</name>
<evidence type="ECO:0000313" key="2">
    <source>
        <dbReference type="Proteomes" id="UP001428341"/>
    </source>
</evidence>
<comment type="caution">
    <text evidence="1">The sequence shown here is derived from an EMBL/GenBank/DDBJ whole genome shotgun (WGS) entry which is preliminary data.</text>
</comment>
<accession>A0AAP0N349</accession>
<protein>
    <submittedName>
        <fullName evidence="1">Uncharacterized protein</fullName>
    </submittedName>
</protein>
<gene>
    <name evidence="1" type="ORF">WN944_022559</name>
</gene>
<proteinExistence type="predicted"/>